<sequence length="1064" mass="119922">MPGFTFTSNLSIDHPKEDRQSLAYFLDKMDRDCWKSVSTIRSTYFFDGIGRGGGFLAIPHLASHGNAKTNVVCRLLEAWLTKKLVEPTISDSIPVLEDNIQSSVQSIESHLKADPRVWAGISQAFIHIRCGHVFMLDTCCDDETIVHLGADEFYQDRLELFAPDYCYPKSTINSLKKLVKDEVTPHFDDIDDDGITFWRVPDDEDDSLITFETVEKSNKLISTLDISNLYRSDGKIVRIIVQASPLAAPANVPNHLLQEPYPSSLSPSEGDLRALVNRIADRFFAPESSAAEFLNSYVQGQQELPVTTSGVCGLPKVVRRGEVKTLESRPNLLFLDLPIPLSTGSPPERFRSNPILAALRKRQQKGTESLELPVFGVSGCGKTRSMIEILCLQWGFYFNAAEKDNGSDDLHRLSKSILSKQLEGDDPTVNTIFAKRMTLVLFLSRLLILKYCLKDTNCRRTFTSASWATLQACPNMFKDVFSELFDELHQNLQHLPFGLDLTPIVDEELLAVRCLLAGHNYPNFSSKSGLLLVVDEAQVLSDMGALSFLSSTQIGNPNELVQMRPMLSPILHGFRGVGGRELKIIYCGTGLSIRTLGWVHISGGYAYDEADFQFIEFPGWTDRDSIQSYIDRVKEHLSDNNSKNVVDALIPPEAVDMLHRKLTGRFRPIITAIERIFSAGHATKWENEINTTEALITSWKDQDCPGNLCGELLQTLGLFLFRYYMLDESEIILTRDVELVESAFGRIKILGGDARTVIDEPFVLTATKNFFWQRDPLLISMAERAMLHSDIASVHGNMWEILMPSIFVQTFKTRPLSSWPLLIKKPLPELLKGDVAIVGYNEQEPRLAISYKRIAMEDFMKAHVQDNSKRGDQDVPPFYFPAPQVSGPDIIFYIRIKGKLIPVFVQLKLRQTLQPNEVEEALETVSGRAVQEKLTKERKKQQKEKITTSAKSRLQDYCPTGVYISMLIAYPANMVRYLDVRPNPGPELDGLTGVPINVDYTNFSQIFPERHAQFLKNLKSKGPREVQHSQGSSKTIIIFIDQMRPSKTTVLRINQRRSSKAKVL</sequence>
<dbReference type="AlphaFoldDB" id="A0A9P6RQZ1"/>
<comment type="caution">
    <text evidence="1">The sequence shown here is derived from an EMBL/GenBank/DDBJ whole genome shotgun (WGS) entry which is preliminary data.</text>
</comment>
<dbReference type="OrthoDB" id="2393824at2759"/>
<name>A0A9P6RQZ1_9FUNG</name>
<gene>
    <name evidence="1" type="ORF">BGZ99_001065</name>
</gene>
<evidence type="ECO:0000313" key="2">
    <source>
        <dbReference type="Proteomes" id="UP000738325"/>
    </source>
</evidence>
<dbReference type="Proteomes" id="UP000738325">
    <property type="component" value="Unassembled WGS sequence"/>
</dbReference>
<accession>A0A9P6RQZ1</accession>
<protein>
    <submittedName>
        <fullName evidence="1">Uncharacterized protein</fullName>
    </submittedName>
</protein>
<reference evidence="1" key="1">
    <citation type="journal article" date="2020" name="Fungal Divers.">
        <title>Resolving the Mortierellaceae phylogeny through synthesis of multi-gene phylogenetics and phylogenomics.</title>
        <authorList>
            <person name="Vandepol N."/>
            <person name="Liber J."/>
            <person name="Desiro A."/>
            <person name="Na H."/>
            <person name="Kennedy M."/>
            <person name="Barry K."/>
            <person name="Grigoriev I.V."/>
            <person name="Miller A.N."/>
            <person name="O'Donnell K."/>
            <person name="Stajich J.E."/>
            <person name="Bonito G."/>
        </authorList>
    </citation>
    <scope>NUCLEOTIDE SEQUENCE</scope>
    <source>
        <strain evidence="1">REB-010B</strain>
    </source>
</reference>
<organism evidence="1 2">
    <name type="scientific">Dissophora globulifera</name>
    <dbReference type="NCBI Taxonomy" id="979702"/>
    <lineage>
        <taxon>Eukaryota</taxon>
        <taxon>Fungi</taxon>
        <taxon>Fungi incertae sedis</taxon>
        <taxon>Mucoromycota</taxon>
        <taxon>Mortierellomycotina</taxon>
        <taxon>Mortierellomycetes</taxon>
        <taxon>Mortierellales</taxon>
        <taxon>Mortierellaceae</taxon>
        <taxon>Dissophora</taxon>
    </lineage>
</organism>
<keyword evidence="2" id="KW-1185">Reference proteome</keyword>
<proteinExistence type="predicted"/>
<evidence type="ECO:0000313" key="1">
    <source>
        <dbReference type="EMBL" id="KAG0325099.1"/>
    </source>
</evidence>
<dbReference type="EMBL" id="JAAAIP010000125">
    <property type="protein sequence ID" value="KAG0325099.1"/>
    <property type="molecule type" value="Genomic_DNA"/>
</dbReference>